<gene>
    <name evidence="2" type="ORF">HannXRQ_Chr13g0387651</name>
    <name evidence="1" type="ORF">HanXRQr2_Chr13g0567171</name>
</gene>
<protein>
    <submittedName>
        <fullName evidence="2">Uncharacterized protein</fullName>
    </submittedName>
</protein>
<evidence type="ECO:0000313" key="1">
    <source>
        <dbReference type="EMBL" id="KAF5771630.1"/>
    </source>
</evidence>
<proteinExistence type="predicted"/>
<dbReference type="Gramene" id="mRNA:HanXRQr2_Chr13g0567171">
    <property type="protein sequence ID" value="mRNA:HanXRQr2_Chr13g0567171"/>
    <property type="gene ID" value="HanXRQr2_Chr13g0567171"/>
</dbReference>
<reference evidence="1" key="3">
    <citation type="submission" date="2020-06" db="EMBL/GenBank/DDBJ databases">
        <title>Helianthus annuus Genome sequencing and assembly Release 2.</title>
        <authorList>
            <person name="Gouzy J."/>
            <person name="Langlade N."/>
            <person name="Munos S."/>
        </authorList>
    </citation>
    <scope>NUCLEOTIDE SEQUENCE</scope>
    <source>
        <tissue evidence="1">Leaves</tissue>
    </source>
</reference>
<evidence type="ECO:0000313" key="3">
    <source>
        <dbReference type="Proteomes" id="UP000215914"/>
    </source>
</evidence>
<dbReference type="EMBL" id="MNCJ02000328">
    <property type="protein sequence ID" value="KAF5771630.1"/>
    <property type="molecule type" value="Genomic_DNA"/>
</dbReference>
<dbReference type="AlphaFoldDB" id="A0A251SN51"/>
<dbReference type="EMBL" id="CM007902">
    <property type="protein sequence ID" value="OTG00144.1"/>
    <property type="molecule type" value="Genomic_DNA"/>
</dbReference>
<reference evidence="1 3" key="1">
    <citation type="journal article" date="2017" name="Nature">
        <title>The sunflower genome provides insights into oil metabolism, flowering and Asterid evolution.</title>
        <authorList>
            <person name="Badouin H."/>
            <person name="Gouzy J."/>
            <person name="Grassa C.J."/>
            <person name="Murat F."/>
            <person name="Staton S.E."/>
            <person name="Cottret L."/>
            <person name="Lelandais-Briere C."/>
            <person name="Owens G.L."/>
            <person name="Carrere S."/>
            <person name="Mayjonade B."/>
            <person name="Legrand L."/>
            <person name="Gill N."/>
            <person name="Kane N.C."/>
            <person name="Bowers J.E."/>
            <person name="Hubner S."/>
            <person name="Bellec A."/>
            <person name="Berard A."/>
            <person name="Berges H."/>
            <person name="Blanchet N."/>
            <person name="Boniface M.C."/>
            <person name="Brunel D."/>
            <person name="Catrice O."/>
            <person name="Chaidir N."/>
            <person name="Claudel C."/>
            <person name="Donnadieu C."/>
            <person name="Faraut T."/>
            <person name="Fievet G."/>
            <person name="Helmstetter N."/>
            <person name="King M."/>
            <person name="Knapp S.J."/>
            <person name="Lai Z."/>
            <person name="Le Paslier M.C."/>
            <person name="Lippi Y."/>
            <person name="Lorenzon L."/>
            <person name="Mandel J.R."/>
            <person name="Marage G."/>
            <person name="Marchand G."/>
            <person name="Marquand E."/>
            <person name="Bret-Mestries E."/>
            <person name="Morien E."/>
            <person name="Nambeesan S."/>
            <person name="Nguyen T."/>
            <person name="Pegot-Espagnet P."/>
            <person name="Pouilly N."/>
            <person name="Raftis F."/>
            <person name="Sallet E."/>
            <person name="Schiex T."/>
            <person name="Thomas J."/>
            <person name="Vandecasteele C."/>
            <person name="Vares D."/>
            <person name="Vear F."/>
            <person name="Vautrin S."/>
            <person name="Crespi M."/>
            <person name="Mangin B."/>
            <person name="Burke J.M."/>
            <person name="Salse J."/>
            <person name="Munos S."/>
            <person name="Vincourt P."/>
            <person name="Rieseberg L.H."/>
            <person name="Langlade N.B."/>
        </authorList>
    </citation>
    <scope>NUCLEOTIDE SEQUENCE [LARGE SCALE GENOMIC DNA]</scope>
    <source>
        <strain evidence="3">cv. SF193</strain>
        <tissue evidence="1">Leaves</tissue>
    </source>
</reference>
<dbReference type="InParanoid" id="A0A251SN51"/>
<evidence type="ECO:0000313" key="2">
    <source>
        <dbReference type="EMBL" id="OTG00144.1"/>
    </source>
</evidence>
<organism evidence="2 3">
    <name type="scientific">Helianthus annuus</name>
    <name type="common">Common sunflower</name>
    <dbReference type="NCBI Taxonomy" id="4232"/>
    <lineage>
        <taxon>Eukaryota</taxon>
        <taxon>Viridiplantae</taxon>
        <taxon>Streptophyta</taxon>
        <taxon>Embryophyta</taxon>
        <taxon>Tracheophyta</taxon>
        <taxon>Spermatophyta</taxon>
        <taxon>Magnoliopsida</taxon>
        <taxon>eudicotyledons</taxon>
        <taxon>Gunneridae</taxon>
        <taxon>Pentapetalae</taxon>
        <taxon>asterids</taxon>
        <taxon>campanulids</taxon>
        <taxon>Asterales</taxon>
        <taxon>Asteraceae</taxon>
        <taxon>Asteroideae</taxon>
        <taxon>Heliantheae alliance</taxon>
        <taxon>Heliantheae</taxon>
        <taxon>Helianthus</taxon>
    </lineage>
</organism>
<dbReference type="Proteomes" id="UP000215914">
    <property type="component" value="Chromosome 13"/>
</dbReference>
<accession>A0A251SN51</accession>
<name>A0A251SN51_HELAN</name>
<keyword evidence="3" id="KW-1185">Reference proteome</keyword>
<reference evidence="2" key="2">
    <citation type="submission" date="2017-02" db="EMBL/GenBank/DDBJ databases">
        <title>Sunflower complete genome.</title>
        <authorList>
            <person name="Langlade N."/>
            <person name="Munos S."/>
        </authorList>
    </citation>
    <scope>NUCLEOTIDE SEQUENCE [LARGE SCALE GENOMIC DNA]</scope>
    <source>
        <tissue evidence="2">Leaves</tissue>
    </source>
</reference>
<sequence length="63" mass="7334">MPDFHHIGLWYSSYAVIAPYQCMHSIRRWVQITRLNQFPKELEIQSMVGEKKPEEGESGSPSL</sequence>